<accession>A0A9P6BWD3</accession>
<name>A0A9P6BWD3_9AGAR</name>
<comment type="caution">
    <text evidence="1">The sequence shown here is derived from an EMBL/GenBank/DDBJ whole genome shotgun (WGS) entry which is preliminary data.</text>
</comment>
<dbReference type="AlphaFoldDB" id="A0A9P6BWD3"/>
<proteinExistence type="predicted"/>
<dbReference type="EMBL" id="MU151572">
    <property type="protein sequence ID" value="KAF9442761.1"/>
    <property type="molecule type" value="Genomic_DNA"/>
</dbReference>
<evidence type="ECO:0000313" key="1">
    <source>
        <dbReference type="EMBL" id="KAF9442761.1"/>
    </source>
</evidence>
<gene>
    <name evidence="1" type="ORF">P691DRAFT_789035</name>
</gene>
<dbReference type="Proteomes" id="UP000807342">
    <property type="component" value="Unassembled WGS sequence"/>
</dbReference>
<organism evidence="1 2">
    <name type="scientific">Macrolepiota fuliginosa MF-IS2</name>
    <dbReference type="NCBI Taxonomy" id="1400762"/>
    <lineage>
        <taxon>Eukaryota</taxon>
        <taxon>Fungi</taxon>
        <taxon>Dikarya</taxon>
        <taxon>Basidiomycota</taxon>
        <taxon>Agaricomycotina</taxon>
        <taxon>Agaricomycetes</taxon>
        <taxon>Agaricomycetidae</taxon>
        <taxon>Agaricales</taxon>
        <taxon>Agaricineae</taxon>
        <taxon>Agaricaceae</taxon>
        <taxon>Macrolepiota</taxon>
    </lineage>
</organism>
<reference evidence="1" key="1">
    <citation type="submission" date="2020-11" db="EMBL/GenBank/DDBJ databases">
        <authorList>
            <consortium name="DOE Joint Genome Institute"/>
            <person name="Ahrendt S."/>
            <person name="Riley R."/>
            <person name="Andreopoulos W."/>
            <person name="Labutti K."/>
            <person name="Pangilinan J."/>
            <person name="Ruiz-Duenas F.J."/>
            <person name="Barrasa J.M."/>
            <person name="Sanchez-Garcia M."/>
            <person name="Camarero S."/>
            <person name="Miyauchi S."/>
            <person name="Serrano A."/>
            <person name="Linde D."/>
            <person name="Babiker R."/>
            <person name="Drula E."/>
            <person name="Ayuso-Fernandez I."/>
            <person name="Pacheco R."/>
            <person name="Padilla G."/>
            <person name="Ferreira P."/>
            <person name="Barriuso J."/>
            <person name="Kellner H."/>
            <person name="Castanera R."/>
            <person name="Alfaro M."/>
            <person name="Ramirez L."/>
            <person name="Pisabarro A.G."/>
            <person name="Kuo A."/>
            <person name="Tritt A."/>
            <person name="Lipzen A."/>
            <person name="He G."/>
            <person name="Yan M."/>
            <person name="Ng V."/>
            <person name="Cullen D."/>
            <person name="Martin F."/>
            <person name="Rosso M.-N."/>
            <person name="Henrissat B."/>
            <person name="Hibbett D."/>
            <person name="Martinez A.T."/>
            <person name="Grigoriev I.V."/>
        </authorList>
    </citation>
    <scope>NUCLEOTIDE SEQUENCE</scope>
    <source>
        <strain evidence="1">MF-IS2</strain>
    </source>
</reference>
<keyword evidence="2" id="KW-1185">Reference proteome</keyword>
<protein>
    <submittedName>
        <fullName evidence="1">Uncharacterized protein</fullName>
    </submittedName>
</protein>
<evidence type="ECO:0000313" key="2">
    <source>
        <dbReference type="Proteomes" id="UP000807342"/>
    </source>
</evidence>
<sequence>MFLLSPRAENTSVFECYSKSTSLERTIRVCETLVEKIVKGFQDDVLLEEHVDQSGSCGTKCCGIGPEGQCLYFRLFSLHVRSIFLFLLDYAASLFSPYPSVEHTVHVLGCTPQFRLCDTELFGAVSLVNLGILIWYVVRGANANDVTGFTAANFVRGVPTWGMISIARLFRKVLFVLFPLRTRSPAARNIPLWKFSRINSLFGPRSIYTRDCCTTDEIPEQKMINYVFFEEILEHKSTPAGSWIAGIRRHGCRVGPENRGSLFEAVQVGNNCHQGRYSGFQPSAQDSGQSDQYLLIRVQVPGNVKDRLD</sequence>